<keyword evidence="5 6" id="KW-0349">Heme</keyword>
<gene>
    <name evidence="8" type="ORF">C2G38_1947987</name>
</gene>
<name>A0A397W9J8_9GLOM</name>
<keyword evidence="7" id="KW-0812">Transmembrane</keyword>
<dbReference type="GO" id="GO:0020037">
    <property type="term" value="F:heme binding"/>
    <property type="evidence" value="ECO:0007669"/>
    <property type="project" value="InterPro"/>
</dbReference>
<dbReference type="SUPFAM" id="SSF48264">
    <property type="entry name" value="Cytochrome P450"/>
    <property type="match status" value="1"/>
</dbReference>
<accession>A0A397W9J8</accession>
<evidence type="ECO:0000313" key="9">
    <source>
        <dbReference type="Proteomes" id="UP000266673"/>
    </source>
</evidence>
<organism evidence="8 9">
    <name type="scientific">Gigaspora rosea</name>
    <dbReference type="NCBI Taxonomy" id="44941"/>
    <lineage>
        <taxon>Eukaryota</taxon>
        <taxon>Fungi</taxon>
        <taxon>Fungi incertae sedis</taxon>
        <taxon>Mucoromycota</taxon>
        <taxon>Glomeromycotina</taxon>
        <taxon>Glomeromycetes</taxon>
        <taxon>Diversisporales</taxon>
        <taxon>Gigasporaceae</taxon>
        <taxon>Gigaspora</taxon>
    </lineage>
</organism>
<keyword evidence="7" id="KW-1133">Transmembrane helix</keyword>
<dbReference type="GO" id="GO:0004497">
    <property type="term" value="F:monooxygenase activity"/>
    <property type="evidence" value="ECO:0007669"/>
    <property type="project" value="UniProtKB-KW"/>
</dbReference>
<evidence type="ECO:0000313" key="8">
    <source>
        <dbReference type="EMBL" id="RIB30931.1"/>
    </source>
</evidence>
<keyword evidence="3 5" id="KW-0408">Iron</keyword>
<evidence type="ECO:0000256" key="2">
    <source>
        <dbReference type="ARBA" id="ARBA00023002"/>
    </source>
</evidence>
<evidence type="ECO:0000256" key="3">
    <source>
        <dbReference type="ARBA" id="ARBA00023004"/>
    </source>
</evidence>
<keyword evidence="7" id="KW-0472">Membrane</keyword>
<dbReference type="InterPro" id="IPR036396">
    <property type="entry name" value="Cyt_P450_sf"/>
</dbReference>
<dbReference type="PANTHER" id="PTHR46300">
    <property type="entry name" value="P450, PUTATIVE (EUROFUNG)-RELATED-RELATED"/>
    <property type="match status" value="1"/>
</dbReference>
<keyword evidence="4 6" id="KW-0503">Monooxygenase</keyword>
<dbReference type="AlphaFoldDB" id="A0A397W9J8"/>
<dbReference type="InterPro" id="IPR017972">
    <property type="entry name" value="Cyt_P450_CS"/>
</dbReference>
<dbReference type="PRINTS" id="PR00463">
    <property type="entry name" value="EP450I"/>
</dbReference>
<dbReference type="InterPro" id="IPR002401">
    <property type="entry name" value="Cyt_P450_E_grp-I"/>
</dbReference>
<dbReference type="Gene3D" id="1.10.630.10">
    <property type="entry name" value="Cytochrome P450"/>
    <property type="match status" value="1"/>
</dbReference>
<reference evidence="8 9" key="1">
    <citation type="submission" date="2018-06" db="EMBL/GenBank/DDBJ databases">
        <title>Comparative genomics reveals the genomic features of Rhizophagus irregularis, R. cerebriforme, R. diaphanum and Gigaspora rosea, and their symbiotic lifestyle signature.</title>
        <authorList>
            <person name="Morin E."/>
            <person name="San Clemente H."/>
            <person name="Chen E.C.H."/>
            <person name="De La Providencia I."/>
            <person name="Hainaut M."/>
            <person name="Kuo A."/>
            <person name="Kohler A."/>
            <person name="Murat C."/>
            <person name="Tang N."/>
            <person name="Roy S."/>
            <person name="Loubradou J."/>
            <person name="Henrissat B."/>
            <person name="Grigoriev I.V."/>
            <person name="Corradi N."/>
            <person name="Roux C."/>
            <person name="Martin F.M."/>
        </authorList>
    </citation>
    <scope>NUCLEOTIDE SEQUENCE [LARGE SCALE GENOMIC DNA]</scope>
    <source>
        <strain evidence="8 9">DAOM 194757</strain>
    </source>
</reference>
<feature type="binding site" description="axial binding residue" evidence="5">
    <location>
        <position position="471"/>
    </location>
    <ligand>
        <name>heme</name>
        <dbReference type="ChEBI" id="CHEBI:30413"/>
    </ligand>
    <ligandPart>
        <name>Fe</name>
        <dbReference type="ChEBI" id="CHEBI:18248"/>
    </ligandPart>
</feature>
<dbReference type="Proteomes" id="UP000266673">
    <property type="component" value="Unassembled WGS sequence"/>
</dbReference>
<dbReference type="InterPro" id="IPR050364">
    <property type="entry name" value="Cytochrome_P450_fung"/>
</dbReference>
<dbReference type="PROSITE" id="PS00086">
    <property type="entry name" value="CYTOCHROME_P450"/>
    <property type="match status" value="1"/>
</dbReference>
<feature type="transmembrane region" description="Helical" evidence="7">
    <location>
        <begin position="31"/>
        <end position="54"/>
    </location>
</feature>
<dbReference type="GO" id="GO:0005506">
    <property type="term" value="F:iron ion binding"/>
    <property type="evidence" value="ECO:0007669"/>
    <property type="project" value="InterPro"/>
</dbReference>
<keyword evidence="1 5" id="KW-0479">Metal-binding</keyword>
<protein>
    <submittedName>
        <fullName evidence="8">Cytochrome P450</fullName>
    </submittedName>
</protein>
<dbReference type="InterPro" id="IPR001128">
    <property type="entry name" value="Cyt_P450"/>
</dbReference>
<proteinExistence type="inferred from homology"/>
<comment type="similarity">
    <text evidence="6">Belongs to the cytochrome P450 family.</text>
</comment>
<dbReference type="GO" id="GO:0016705">
    <property type="term" value="F:oxidoreductase activity, acting on paired donors, with incorporation or reduction of molecular oxygen"/>
    <property type="evidence" value="ECO:0007669"/>
    <property type="project" value="InterPro"/>
</dbReference>
<evidence type="ECO:0000256" key="7">
    <source>
        <dbReference type="SAM" id="Phobius"/>
    </source>
</evidence>
<evidence type="ECO:0000256" key="5">
    <source>
        <dbReference type="PIRSR" id="PIRSR602401-1"/>
    </source>
</evidence>
<evidence type="ECO:0000256" key="1">
    <source>
        <dbReference type="ARBA" id="ARBA00022723"/>
    </source>
</evidence>
<dbReference type="STRING" id="44941.A0A397W9J8"/>
<evidence type="ECO:0000256" key="6">
    <source>
        <dbReference type="RuleBase" id="RU000461"/>
    </source>
</evidence>
<comment type="caution">
    <text evidence="8">The sequence shown here is derived from an EMBL/GenBank/DDBJ whole genome shotgun (WGS) entry which is preliminary data.</text>
</comment>
<evidence type="ECO:0000256" key="4">
    <source>
        <dbReference type="ARBA" id="ARBA00023033"/>
    </source>
</evidence>
<dbReference type="Pfam" id="PF00067">
    <property type="entry name" value="p450"/>
    <property type="match status" value="1"/>
</dbReference>
<dbReference type="OrthoDB" id="1103324at2759"/>
<comment type="cofactor">
    <cofactor evidence="5">
        <name>heme</name>
        <dbReference type="ChEBI" id="CHEBI:30413"/>
    </cofactor>
</comment>
<keyword evidence="9" id="KW-1185">Reference proteome</keyword>
<keyword evidence="2 6" id="KW-0560">Oxidoreductase</keyword>
<dbReference type="EMBL" id="QKWP01000002">
    <property type="protein sequence ID" value="RIB30931.1"/>
    <property type="molecule type" value="Genomic_DNA"/>
</dbReference>
<sequence>MLLTIVLTTFLTSLLIYHVFDKKIRNKINEFLLSILFLFVNSIGYLFAFSYSCFISSATEEGLFSLPGPPTIPFLGNIYTFHLPVHKWFMKMSKTYGPIYKLKMGSLNWIVISDSKVAKELFLMQGADYSSRPVFATGIYSRGGKTIALCPYGNYLKMTRSLTQQGFRPHIIDTTYFPIIKQTVADLIHKLSGYKSAAVNPDDHFAYTITLTLALIVYGRTSSEHGDILIDEYVKIVDDAVPLISFSSYAADIFPWMRYLPFVQKSELHAANIRNNVDQTSKKLNEDLLKRMKEFGDKENSFAAQIMRYENGMYTMDWHDFNYLFSMLLIGGSSVITTMKWTIGFLAKDQDIQQRIQHEIKEIVGEGKIPTLEQLEKLYYMQAVLKEIWRMRPPLYLLLPHSPSKDKVYRGYHILKDSSLVVDVMSLHHDPSIFPNPEMFIPSRWLNSDGTLKQCDDLNDIWQFSKGRRRCPGDFLAERIINTLLCMLLASFNIEPEIDAMTGKFVNLNLEAYEHGTVMTPREYKVRFVKRDNVTFPEKV</sequence>
<feature type="transmembrane region" description="Helical" evidence="7">
    <location>
        <begin position="323"/>
        <end position="347"/>
    </location>
</feature>
<dbReference type="PANTHER" id="PTHR46300:SF2">
    <property type="entry name" value="CYTOCHROME P450 MONOOXYGENASE ALNH-RELATED"/>
    <property type="match status" value="1"/>
</dbReference>